<dbReference type="EMBL" id="NIVC01004068">
    <property type="protein sequence ID" value="PAA48750.1"/>
    <property type="molecule type" value="Genomic_DNA"/>
</dbReference>
<dbReference type="EMBL" id="NIVC01002334">
    <property type="protein sequence ID" value="PAA58778.1"/>
    <property type="molecule type" value="Genomic_DNA"/>
</dbReference>
<comment type="caution">
    <text evidence="3">The sequence shown here is derived from an EMBL/GenBank/DDBJ whole genome shotgun (WGS) entry which is preliminary data.</text>
</comment>
<dbReference type="EMBL" id="NIVC01002722">
    <property type="protein sequence ID" value="PAA55665.1"/>
    <property type="molecule type" value="Genomic_DNA"/>
</dbReference>
<evidence type="ECO:0000313" key="5">
    <source>
        <dbReference type="Proteomes" id="UP000215902"/>
    </source>
</evidence>
<protein>
    <submittedName>
        <fullName evidence="3">Uncharacterized protein</fullName>
    </submittedName>
</protein>
<gene>
    <name evidence="4" type="ORF">BOX15_Mlig032742g1</name>
    <name evidence="3" type="ORF">BOX15_Mlig032742g2</name>
    <name evidence="2" type="ORF">BOX15_Mlig032742g3</name>
    <name evidence="1" type="ORF">BOX15_Mlig032742g4</name>
</gene>
<dbReference type="Proteomes" id="UP000215902">
    <property type="component" value="Unassembled WGS sequence"/>
</dbReference>
<evidence type="ECO:0000313" key="2">
    <source>
        <dbReference type="EMBL" id="PAA55665.1"/>
    </source>
</evidence>
<feature type="non-terminal residue" evidence="3">
    <location>
        <position position="1"/>
    </location>
</feature>
<name>A0A267E7J9_9PLAT</name>
<organism evidence="3 5">
    <name type="scientific">Macrostomum lignano</name>
    <dbReference type="NCBI Taxonomy" id="282301"/>
    <lineage>
        <taxon>Eukaryota</taxon>
        <taxon>Metazoa</taxon>
        <taxon>Spiralia</taxon>
        <taxon>Lophotrochozoa</taxon>
        <taxon>Platyhelminthes</taxon>
        <taxon>Rhabditophora</taxon>
        <taxon>Macrostomorpha</taxon>
        <taxon>Macrostomida</taxon>
        <taxon>Macrostomidae</taxon>
        <taxon>Macrostomum</taxon>
    </lineage>
</organism>
<dbReference type="AlphaFoldDB" id="A0A267E7J9"/>
<keyword evidence="5" id="KW-1185">Reference proteome</keyword>
<reference evidence="3 5" key="1">
    <citation type="submission" date="2017-06" db="EMBL/GenBank/DDBJ databases">
        <title>A platform for efficient transgenesis in Macrostomum lignano, a flatworm model organism for stem cell research.</title>
        <authorList>
            <person name="Berezikov E."/>
        </authorList>
    </citation>
    <scope>NUCLEOTIDE SEQUENCE [LARGE SCALE GENOMIC DNA]</scope>
    <source>
        <strain evidence="3">DV1</strain>
        <tissue evidence="3">Whole organism</tissue>
    </source>
</reference>
<proteinExistence type="predicted"/>
<evidence type="ECO:0000313" key="4">
    <source>
        <dbReference type="EMBL" id="PAA58778.1"/>
    </source>
</evidence>
<sequence>SRNVTERCILASHCQQMPDELQDFNTKDRIGGWENFASAVVDKPAWMSSWLVQREEGCFGNPRAACCDGELSDDELAHLNDLVSTSKDSAESSIPTDEEQLALYYVCGYVARKEQIPVSEDSGQADSNSPIQLPADCEFTRLLSRGKLRKPPEWLLVFAALCYRLFSSLRPCCSTRLARMFVFVFESAIT</sequence>
<evidence type="ECO:0000313" key="3">
    <source>
        <dbReference type="EMBL" id="PAA57550.1"/>
    </source>
</evidence>
<evidence type="ECO:0000313" key="1">
    <source>
        <dbReference type="EMBL" id="PAA48750.1"/>
    </source>
</evidence>
<accession>A0A267E7J9</accession>
<dbReference type="EMBL" id="NIVC01002473">
    <property type="protein sequence ID" value="PAA57550.1"/>
    <property type="molecule type" value="Genomic_DNA"/>
</dbReference>